<evidence type="ECO:0000313" key="1">
    <source>
        <dbReference type="EMBL" id="CAG8831618.1"/>
    </source>
</evidence>
<dbReference type="EMBL" id="CAJVQC010101861">
    <property type="protein sequence ID" value="CAG8831618.1"/>
    <property type="molecule type" value="Genomic_DNA"/>
</dbReference>
<protein>
    <submittedName>
        <fullName evidence="1">2841_t:CDS:1</fullName>
    </submittedName>
</protein>
<evidence type="ECO:0000313" key="2">
    <source>
        <dbReference type="Proteomes" id="UP000789920"/>
    </source>
</evidence>
<dbReference type="Proteomes" id="UP000789920">
    <property type="component" value="Unassembled WGS sequence"/>
</dbReference>
<name>A0ACA9SA41_9GLOM</name>
<feature type="non-terminal residue" evidence="1">
    <location>
        <position position="49"/>
    </location>
</feature>
<gene>
    <name evidence="1" type="ORF">RPERSI_LOCUS28207</name>
</gene>
<comment type="caution">
    <text evidence="1">The sequence shown here is derived from an EMBL/GenBank/DDBJ whole genome shotgun (WGS) entry which is preliminary data.</text>
</comment>
<keyword evidence="2" id="KW-1185">Reference proteome</keyword>
<proteinExistence type="predicted"/>
<accession>A0ACA9SA41</accession>
<sequence length="49" mass="5000">PSSGSTQPTPFAAGCSTEGPGVSTPPHTGFLSVPERYPEYPNQVTPLVG</sequence>
<reference evidence="1" key="1">
    <citation type="submission" date="2021-06" db="EMBL/GenBank/DDBJ databases">
        <authorList>
            <person name="Kallberg Y."/>
            <person name="Tangrot J."/>
            <person name="Rosling A."/>
        </authorList>
    </citation>
    <scope>NUCLEOTIDE SEQUENCE</scope>
    <source>
        <strain evidence="1">MA461A</strain>
    </source>
</reference>
<organism evidence="1 2">
    <name type="scientific">Racocetra persica</name>
    <dbReference type="NCBI Taxonomy" id="160502"/>
    <lineage>
        <taxon>Eukaryota</taxon>
        <taxon>Fungi</taxon>
        <taxon>Fungi incertae sedis</taxon>
        <taxon>Mucoromycota</taxon>
        <taxon>Glomeromycotina</taxon>
        <taxon>Glomeromycetes</taxon>
        <taxon>Diversisporales</taxon>
        <taxon>Gigasporaceae</taxon>
        <taxon>Racocetra</taxon>
    </lineage>
</organism>
<feature type="non-terminal residue" evidence="1">
    <location>
        <position position="1"/>
    </location>
</feature>